<feature type="transmembrane region" description="Helical" evidence="4">
    <location>
        <begin position="23"/>
        <end position="47"/>
    </location>
</feature>
<keyword evidence="4" id="KW-0812">Transmembrane</keyword>
<dbReference type="SUPFAM" id="SSF53335">
    <property type="entry name" value="S-adenosyl-L-methionine-dependent methyltransferases"/>
    <property type="match status" value="1"/>
</dbReference>
<gene>
    <name evidence="5" type="ORF">LHGZ1_2272</name>
</gene>
<sequence length="252" mass="27499">MASPTPQRPTARSGRLRPARHLWSLPLSLVMTMAISPGLPLAPVWLAMPMTLGLALILGARGWLLLVYAGFWPALVGLLSLDVPGWWFGAAALLLFALSRHAIGERVPLFLSSKAAVARLAAELPAGARVADMGCGIGSVVVPLARLRPDLHVTGVEGSWLTWLIARLRAANSSACIRYGDIWRQDWQAFDVIYVYLSPVPMPRVWQKFQTESAPGAWLVSNTFGIDGVPPVRQTGLDDVMQSQLQYWISAR</sequence>
<keyword evidence="3" id="KW-0949">S-adenosyl-L-methionine</keyword>
<evidence type="ECO:0000313" key="6">
    <source>
        <dbReference type="Proteomes" id="UP000197424"/>
    </source>
</evidence>
<dbReference type="PANTHER" id="PTHR13610:SF9">
    <property type="entry name" value="FI06469P"/>
    <property type="match status" value="1"/>
</dbReference>
<evidence type="ECO:0000256" key="2">
    <source>
        <dbReference type="ARBA" id="ARBA00022679"/>
    </source>
</evidence>
<dbReference type="GO" id="GO:0032259">
    <property type="term" value="P:methylation"/>
    <property type="evidence" value="ECO:0007669"/>
    <property type="project" value="UniProtKB-KW"/>
</dbReference>
<evidence type="ECO:0000256" key="4">
    <source>
        <dbReference type="SAM" id="Phobius"/>
    </source>
</evidence>
<dbReference type="Proteomes" id="UP000197424">
    <property type="component" value="Chromosome"/>
</dbReference>
<keyword evidence="2" id="KW-0808">Transferase</keyword>
<organism evidence="5 6">
    <name type="scientific">Laribacter hongkongensis</name>
    <dbReference type="NCBI Taxonomy" id="168471"/>
    <lineage>
        <taxon>Bacteria</taxon>
        <taxon>Pseudomonadati</taxon>
        <taxon>Pseudomonadota</taxon>
        <taxon>Betaproteobacteria</taxon>
        <taxon>Neisseriales</taxon>
        <taxon>Aquaspirillaceae</taxon>
        <taxon>Laribacter</taxon>
    </lineage>
</organism>
<keyword evidence="4" id="KW-0472">Membrane</keyword>
<reference evidence="6" key="1">
    <citation type="submission" date="2017-06" db="EMBL/GenBank/DDBJ databases">
        <title>Whole genome sequence of Laribacter hongkongensis LHGZ1.</title>
        <authorList>
            <person name="Chen D."/>
            <person name="Wu H."/>
            <person name="Chen J."/>
        </authorList>
    </citation>
    <scope>NUCLEOTIDE SEQUENCE [LARGE SCALE GENOMIC DNA]</scope>
    <source>
        <strain evidence="6">LHGZ1</strain>
    </source>
</reference>
<evidence type="ECO:0000256" key="1">
    <source>
        <dbReference type="ARBA" id="ARBA00022603"/>
    </source>
</evidence>
<dbReference type="EMBL" id="CP022115">
    <property type="protein sequence ID" value="ASJ25103.1"/>
    <property type="molecule type" value="Genomic_DNA"/>
</dbReference>
<keyword evidence="1" id="KW-0489">Methyltransferase</keyword>
<dbReference type="InterPro" id="IPR029063">
    <property type="entry name" value="SAM-dependent_MTases_sf"/>
</dbReference>
<dbReference type="InterPro" id="IPR026170">
    <property type="entry name" value="FAM173A/B"/>
</dbReference>
<keyword evidence="4" id="KW-1133">Transmembrane helix</keyword>
<feature type="transmembrane region" description="Helical" evidence="4">
    <location>
        <begin position="85"/>
        <end position="103"/>
    </location>
</feature>
<dbReference type="AlphaFoldDB" id="A0A248LLR3"/>
<dbReference type="PANTHER" id="PTHR13610">
    <property type="entry name" value="METHYLTRANSFERASE DOMAIN-CONTAINING PROTEIN"/>
    <property type="match status" value="1"/>
</dbReference>
<accession>A0A248LLR3</accession>
<evidence type="ECO:0000313" key="5">
    <source>
        <dbReference type="EMBL" id="ASJ25103.1"/>
    </source>
</evidence>
<name>A0A248LLR3_9NEIS</name>
<proteinExistence type="predicted"/>
<protein>
    <submittedName>
        <fullName evidence="5">Uncharacterized protein</fullName>
    </submittedName>
</protein>
<dbReference type="GO" id="GO:0016279">
    <property type="term" value="F:protein-lysine N-methyltransferase activity"/>
    <property type="evidence" value="ECO:0007669"/>
    <property type="project" value="InterPro"/>
</dbReference>
<feature type="transmembrane region" description="Helical" evidence="4">
    <location>
        <begin position="54"/>
        <end position="79"/>
    </location>
</feature>
<evidence type="ECO:0000256" key="3">
    <source>
        <dbReference type="ARBA" id="ARBA00022691"/>
    </source>
</evidence>
<dbReference type="Gene3D" id="3.40.50.150">
    <property type="entry name" value="Vaccinia Virus protein VP39"/>
    <property type="match status" value="1"/>
</dbReference>
<dbReference type="OrthoDB" id="5611641at2"/>